<dbReference type="Proteomes" id="UP001501237">
    <property type="component" value="Unassembled WGS sequence"/>
</dbReference>
<reference evidence="3" key="1">
    <citation type="journal article" date="2019" name="Int. J. Syst. Evol. Microbiol.">
        <title>The Global Catalogue of Microorganisms (GCM) 10K type strain sequencing project: providing services to taxonomists for standard genome sequencing and annotation.</title>
        <authorList>
            <consortium name="The Broad Institute Genomics Platform"/>
            <consortium name="The Broad Institute Genome Sequencing Center for Infectious Disease"/>
            <person name="Wu L."/>
            <person name="Ma J."/>
        </authorList>
    </citation>
    <scope>NUCLEOTIDE SEQUENCE [LARGE SCALE GENOMIC DNA]</scope>
    <source>
        <strain evidence="3">JCM 9377</strain>
    </source>
</reference>
<accession>A0ABP6QE50</accession>
<organism evidence="2 3">
    <name type="scientific">Actinocorallia longicatena</name>
    <dbReference type="NCBI Taxonomy" id="111803"/>
    <lineage>
        <taxon>Bacteria</taxon>
        <taxon>Bacillati</taxon>
        <taxon>Actinomycetota</taxon>
        <taxon>Actinomycetes</taxon>
        <taxon>Streptosporangiales</taxon>
        <taxon>Thermomonosporaceae</taxon>
        <taxon>Actinocorallia</taxon>
    </lineage>
</organism>
<evidence type="ECO:0000313" key="2">
    <source>
        <dbReference type="EMBL" id="GAA3215540.1"/>
    </source>
</evidence>
<evidence type="ECO:0000256" key="1">
    <source>
        <dbReference type="SAM" id="MobiDB-lite"/>
    </source>
</evidence>
<comment type="caution">
    <text evidence="2">The sequence shown here is derived from an EMBL/GenBank/DDBJ whole genome shotgun (WGS) entry which is preliminary data.</text>
</comment>
<keyword evidence="3" id="KW-1185">Reference proteome</keyword>
<evidence type="ECO:0000313" key="3">
    <source>
        <dbReference type="Proteomes" id="UP001501237"/>
    </source>
</evidence>
<sequence>MKVYDWRTIAYRRDRDARAADLSRGPVPDPPSFRTGTGLTARDGADQ</sequence>
<gene>
    <name evidence="2" type="ORF">GCM10010468_37040</name>
</gene>
<name>A0ABP6QE50_9ACTN</name>
<dbReference type="EMBL" id="BAAAUV010000008">
    <property type="protein sequence ID" value="GAA3215540.1"/>
    <property type="molecule type" value="Genomic_DNA"/>
</dbReference>
<feature type="region of interest" description="Disordered" evidence="1">
    <location>
        <begin position="20"/>
        <end position="47"/>
    </location>
</feature>
<proteinExistence type="predicted"/>
<protein>
    <submittedName>
        <fullName evidence="2">Uncharacterized protein</fullName>
    </submittedName>
</protein>